<evidence type="ECO:0000313" key="3">
    <source>
        <dbReference type="EMBL" id="RDX46023.1"/>
    </source>
</evidence>
<name>A0A371D0G3_9APHY</name>
<sequence>MTEPSRKRPRPTDPAAPEGCPHTRLPSGATKKDDEFWFDDGNLIIVAQDVEFCVYKGPLVKHSPVFRDMLTLPQPAEAGELGHRPVVSVPEHPTSFRHFLREFMAGSGFQLPGDEPVFEVVCAVIRLGHKYEVDRIVEKGLGYLKKQWLDNYSGWSFQANLAYARYWANPHIAERCISVVNIARLTDTPSLLRPALFECCTIDPQDLLKGHQREDGVCERLTAEDVTRVLLARTELVKLDALTALRIFRNTSGECYDYHNCTHAFQDAISELTESPSPSRMFSADPKRPSWFDCASKTDGPSFCDACLMEIRRKENEERSEMWNMLPSILDIPEPPRPEFW</sequence>
<dbReference type="AlphaFoldDB" id="A0A371D0G3"/>
<evidence type="ECO:0000259" key="2">
    <source>
        <dbReference type="SMART" id="SM00225"/>
    </source>
</evidence>
<dbReference type="OrthoDB" id="3204157at2759"/>
<dbReference type="SUPFAM" id="SSF54695">
    <property type="entry name" value="POZ domain"/>
    <property type="match status" value="1"/>
</dbReference>
<feature type="domain" description="BTB" evidence="2">
    <location>
        <begin position="41"/>
        <end position="148"/>
    </location>
</feature>
<proteinExistence type="predicted"/>
<evidence type="ECO:0000256" key="1">
    <source>
        <dbReference type="SAM" id="MobiDB-lite"/>
    </source>
</evidence>
<dbReference type="Gene3D" id="3.30.710.10">
    <property type="entry name" value="Potassium Channel Kv1.1, Chain A"/>
    <property type="match status" value="1"/>
</dbReference>
<protein>
    <recommendedName>
        <fullName evidence="2">BTB domain-containing protein</fullName>
    </recommendedName>
</protein>
<dbReference type="SMART" id="SM00225">
    <property type="entry name" value="BTB"/>
    <property type="match status" value="1"/>
</dbReference>
<keyword evidence="4" id="KW-1185">Reference proteome</keyword>
<reference evidence="3 4" key="1">
    <citation type="journal article" date="2018" name="Biotechnol. Biofuels">
        <title>Integrative visual omics of the white-rot fungus Polyporus brumalis exposes the biotechnological potential of its oxidative enzymes for delignifying raw plant biomass.</title>
        <authorList>
            <person name="Miyauchi S."/>
            <person name="Rancon A."/>
            <person name="Drula E."/>
            <person name="Hage H."/>
            <person name="Chaduli D."/>
            <person name="Favel A."/>
            <person name="Grisel S."/>
            <person name="Henrissat B."/>
            <person name="Herpoel-Gimbert I."/>
            <person name="Ruiz-Duenas F.J."/>
            <person name="Chevret D."/>
            <person name="Hainaut M."/>
            <person name="Lin J."/>
            <person name="Wang M."/>
            <person name="Pangilinan J."/>
            <person name="Lipzen A."/>
            <person name="Lesage-Meessen L."/>
            <person name="Navarro D."/>
            <person name="Riley R."/>
            <person name="Grigoriev I.V."/>
            <person name="Zhou S."/>
            <person name="Raouche S."/>
            <person name="Rosso M.N."/>
        </authorList>
    </citation>
    <scope>NUCLEOTIDE SEQUENCE [LARGE SCALE GENOMIC DNA]</scope>
    <source>
        <strain evidence="3 4">BRFM 1820</strain>
    </source>
</reference>
<evidence type="ECO:0000313" key="4">
    <source>
        <dbReference type="Proteomes" id="UP000256964"/>
    </source>
</evidence>
<gene>
    <name evidence="3" type="ORF">OH76DRAFT_1407373</name>
</gene>
<dbReference type="InterPro" id="IPR011333">
    <property type="entry name" value="SKP1/BTB/POZ_sf"/>
</dbReference>
<feature type="region of interest" description="Disordered" evidence="1">
    <location>
        <begin position="1"/>
        <end position="28"/>
    </location>
</feature>
<dbReference type="InterPro" id="IPR000210">
    <property type="entry name" value="BTB/POZ_dom"/>
</dbReference>
<accession>A0A371D0G3</accession>
<organism evidence="3 4">
    <name type="scientific">Lentinus brumalis</name>
    <dbReference type="NCBI Taxonomy" id="2498619"/>
    <lineage>
        <taxon>Eukaryota</taxon>
        <taxon>Fungi</taxon>
        <taxon>Dikarya</taxon>
        <taxon>Basidiomycota</taxon>
        <taxon>Agaricomycotina</taxon>
        <taxon>Agaricomycetes</taxon>
        <taxon>Polyporales</taxon>
        <taxon>Polyporaceae</taxon>
        <taxon>Lentinus</taxon>
    </lineage>
</organism>
<dbReference type="Proteomes" id="UP000256964">
    <property type="component" value="Unassembled WGS sequence"/>
</dbReference>
<dbReference type="EMBL" id="KZ857431">
    <property type="protein sequence ID" value="RDX46023.1"/>
    <property type="molecule type" value="Genomic_DNA"/>
</dbReference>